<proteinExistence type="predicted"/>
<dbReference type="GO" id="GO:0016020">
    <property type="term" value="C:membrane"/>
    <property type="evidence" value="ECO:0007669"/>
    <property type="project" value="InterPro"/>
</dbReference>
<evidence type="ECO:0000313" key="5">
    <source>
        <dbReference type="Proteomes" id="UP001163046"/>
    </source>
</evidence>
<keyword evidence="3" id="KW-1133">Transmembrane helix</keyword>
<organism evidence="4 5">
    <name type="scientific">Desmophyllum pertusum</name>
    <dbReference type="NCBI Taxonomy" id="174260"/>
    <lineage>
        <taxon>Eukaryota</taxon>
        <taxon>Metazoa</taxon>
        <taxon>Cnidaria</taxon>
        <taxon>Anthozoa</taxon>
        <taxon>Hexacorallia</taxon>
        <taxon>Scleractinia</taxon>
        <taxon>Caryophylliina</taxon>
        <taxon>Caryophylliidae</taxon>
        <taxon>Desmophyllum</taxon>
    </lineage>
</organism>
<sequence>MSTEASEDAHSPLISENNDSHSAGGGASTISTISNRTMGRGQKFIVTLCILVTELCERLTFYGVTANLLLFSSSELKLAAPWPSTINYLFQGTCYLIPLLGGWLADTYMGRFNTIYGSSLLYVVGTLLLAAVSMRDDMFKKN</sequence>
<dbReference type="EMBL" id="MU826836">
    <property type="protein sequence ID" value="KAJ7372466.1"/>
    <property type="molecule type" value="Genomic_DNA"/>
</dbReference>
<dbReference type="PROSITE" id="PS01022">
    <property type="entry name" value="PTR2_1"/>
    <property type="match status" value="1"/>
</dbReference>
<evidence type="ECO:0000256" key="1">
    <source>
        <dbReference type="ARBA" id="ARBA00022856"/>
    </source>
</evidence>
<keyword evidence="5" id="KW-1185">Reference proteome</keyword>
<gene>
    <name evidence="4" type="ORF">OS493_018973</name>
</gene>
<feature type="region of interest" description="Disordered" evidence="2">
    <location>
        <begin position="1"/>
        <end position="26"/>
    </location>
</feature>
<reference evidence="4" key="1">
    <citation type="submission" date="2023-01" db="EMBL/GenBank/DDBJ databases">
        <title>Genome assembly of the deep-sea coral Lophelia pertusa.</title>
        <authorList>
            <person name="Herrera S."/>
            <person name="Cordes E."/>
        </authorList>
    </citation>
    <scope>NUCLEOTIDE SEQUENCE</scope>
    <source>
        <strain evidence="4">USNM1676648</strain>
        <tissue evidence="4">Polyp</tissue>
    </source>
</reference>
<dbReference type="GO" id="GO:0022857">
    <property type="term" value="F:transmembrane transporter activity"/>
    <property type="evidence" value="ECO:0007669"/>
    <property type="project" value="InterPro"/>
</dbReference>
<comment type="caution">
    <text evidence="4">The sequence shown here is derived from an EMBL/GenBank/DDBJ whole genome shotgun (WGS) entry which is preliminary data.</text>
</comment>
<evidence type="ECO:0000256" key="3">
    <source>
        <dbReference type="SAM" id="Phobius"/>
    </source>
</evidence>
<keyword evidence="3" id="KW-0812">Transmembrane</keyword>
<keyword evidence="1" id="KW-0813">Transport</keyword>
<dbReference type="AlphaFoldDB" id="A0A9W9YZP3"/>
<dbReference type="PANTHER" id="PTHR11654">
    <property type="entry name" value="OLIGOPEPTIDE TRANSPORTER-RELATED"/>
    <property type="match status" value="1"/>
</dbReference>
<dbReference type="OrthoDB" id="8904098at2759"/>
<keyword evidence="1" id="KW-0653">Protein transport</keyword>
<feature type="transmembrane region" description="Helical" evidence="3">
    <location>
        <begin position="112"/>
        <end position="132"/>
    </location>
</feature>
<name>A0A9W9YZP3_9CNID</name>
<dbReference type="InterPro" id="IPR036259">
    <property type="entry name" value="MFS_trans_sf"/>
</dbReference>
<dbReference type="GO" id="GO:0006857">
    <property type="term" value="P:oligopeptide transport"/>
    <property type="evidence" value="ECO:0007669"/>
    <property type="project" value="InterPro"/>
</dbReference>
<accession>A0A9W9YZP3</accession>
<dbReference type="SUPFAM" id="SSF103473">
    <property type="entry name" value="MFS general substrate transporter"/>
    <property type="match status" value="1"/>
</dbReference>
<dbReference type="Proteomes" id="UP001163046">
    <property type="component" value="Unassembled WGS sequence"/>
</dbReference>
<evidence type="ECO:0000313" key="4">
    <source>
        <dbReference type="EMBL" id="KAJ7372466.1"/>
    </source>
</evidence>
<keyword evidence="3" id="KW-0472">Membrane</keyword>
<feature type="transmembrane region" description="Helical" evidence="3">
    <location>
        <begin position="85"/>
        <end position="105"/>
    </location>
</feature>
<dbReference type="Gene3D" id="1.20.1250.20">
    <property type="entry name" value="MFS general substrate transporter like domains"/>
    <property type="match status" value="1"/>
</dbReference>
<dbReference type="InterPro" id="IPR018456">
    <property type="entry name" value="PTR2_symporter_CS"/>
</dbReference>
<protein>
    <recommendedName>
        <fullName evidence="6">Peptide transporter</fullName>
    </recommendedName>
</protein>
<evidence type="ECO:0008006" key="6">
    <source>
        <dbReference type="Google" id="ProtNLM"/>
    </source>
</evidence>
<keyword evidence="1" id="KW-0571">Peptide transport</keyword>
<feature type="transmembrane region" description="Helical" evidence="3">
    <location>
        <begin position="44"/>
        <end position="65"/>
    </location>
</feature>
<evidence type="ECO:0000256" key="2">
    <source>
        <dbReference type="SAM" id="MobiDB-lite"/>
    </source>
</evidence>